<evidence type="ECO:0000313" key="4">
    <source>
        <dbReference type="Proteomes" id="UP000829925"/>
    </source>
</evidence>
<dbReference type="InterPro" id="IPR013783">
    <property type="entry name" value="Ig-like_fold"/>
</dbReference>
<dbReference type="SMART" id="SM00710">
    <property type="entry name" value="PbH1"/>
    <property type="match status" value="8"/>
</dbReference>
<dbReference type="NCBIfam" id="TIGR04183">
    <property type="entry name" value="Por_Secre_tail"/>
    <property type="match status" value="1"/>
</dbReference>
<dbReference type="InterPro" id="IPR047589">
    <property type="entry name" value="DUF11_rpt"/>
</dbReference>
<dbReference type="InterPro" id="IPR001434">
    <property type="entry name" value="OmcB-like_DUF11"/>
</dbReference>
<dbReference type="InterPro" id="IPR006626">
    <property type="entry name" value="PbH1"/>
</dbReference>
<dbReference type="PANTHER" id="PTHR34819">
    <property type="entry name" value="LARGE CYSTEINE-RICH PERIPLASMIC PROTEIN OMCB"/>
    <property type="match status" value="1"/>
</dbReference>
<evidence type="ECO:0000313" key="3">
    <source>
        <dbReference type="EMBL" id="UOR07664.1"/>
    </source>
</evidence>
<evidence type="ECO:0000256" key="1">
    <source>
        <dbReference type="SAM" id="MobiDB-lite"/>
    </source>
</evidence>
<dbReference type="Pfam" id="PF18962">
    <property type="entry name" value="Por_Secre_tail"/>
    <property type="match status" value="1"/>
</dbReference>
<dbReference type="NCBIfam" id="TIGR01451">
    <property type="entry name" value="B_ant_repeat"/>
    <property type="match status" value="2"/>
</dbReference>
<organism evidence="3 4">
    <name type="scientific">Hymenobacter aerilatus</name>
    <dbReference type="NCBI Taxonomy" id="2932251"/>
    <lineage>
        <taxon>Bacteria</taxon>
        <taxon>Pseudomonadati</taxon>
        <taxon>Bacteroidota</taxon>
        <taxon>Cytophagia</taxon>
        <taxon>Cytophagales</taxon>
        <taxon>Hymenobacteraceae</taxon>
        <taxon>Hymenobacter</taxon>
    </lineage>
</organism>
<feature type="region of interest" description="Disordered" evidence="1">
    <location>
        <begin position="1656"/>
        <end position="1677"/>
    </location>
</feature>
<dbReference type="Gene3D" id="3.90.182.10">
    <property type="entry name" value="Toxin - Anthrax Protective Antigen,domain 1"/>
    <property type="match status" value="1"/>
</dbReference>
<dbReference type="SUPFAM" id="SSF49478">
    <property type="entry name" value="Cna protein B-type domain"/>
    <property type="match status" value="1"/>
</dbReference>
<accession>A0A8T9T3D5</accession>
<dbReference type="Gene3D" id="2.60.40.10">
    <property type="entry name" value="Immunoglobulins"/>
    <property type="match status" value="2"/>
</dbReference>
<dbReference type="InterPro" id="IPR051172">
    <property type="entry name" value="Chlamydia_OmcB"/>
</dbReference>
<dbReference type="PROSITE" id="PS51820">
    <property type="entry name" value="PA14"/>
    <property type="match status" value="1"/>
</dbReference>
<dbReference type="InterPro" id="IPR011658">
    <property type="entry name" value="PA14_dom"/>
</dbReference>
<dbReference type="Pfam" id="PF01345">
    <property type="entry name" value="DUF11"/>
    <property type="match status" value="5"/>
</dbReference>
<dbReference type="Pfam" id="PF17963">
    <property type="entry name" value="Big_9"/>
    <property type="match status" value="2"/>
</dbReference>
<dbReference type="SMART" id="SM00758">
    <property type="entry name" value="PA14"/>
    <property type="match status" value="1"/>
</dbReference>
<keyword evidence="4" id="KW-1185">Reference proteome</keyword>
<dbReference type="Pfam" id="PF07691">
    <property type="entry name" value="PA14"/>
    <property type="match status" value="1"/>
</dbReference>
<dbReference type="InterPro" id="IPR011050">
    <property type="entry name" value="Pectin_lyase_fold/virulence"/>
</dbReference>
<evidence type="ECO:0000259" key="2">
    <source>
        <dbReference type="PROSITE" id="PS51820"/>
    </source>
</evidence>
<feature type="domain" description="PA14" evidence="2">
    <location>
        <begin position="323"/>
        <end position="491"/>
    </location>
</feature>
<dbReference type="Proteomes" id="UP000829925">
    <property type="component" value="Chromosome"/>
</dbReference>
<name>A0A8T9T3D5_9BACT</name>
<dbReference type="EMBL" id="CP095053">
    <property type="protein sequence ID" value="UOR07664.1"/>
    <property type="molecule type" value="Genomic_DNA"/>
</dbReference>
<dbReference type="KEGG" id="haei:MUN82_16745"/>
<dbReference type="PANTHER" id="PTHR34819:SF3">
    <property type="entry name" value="CELL SURFACE PROTEIN"/>
    <property type="match status" value="1"/>
</dbReference>
<dbReference type="SUPFAM" id="SSF51126">
    <property type="entry name" value="Pectin lyase-like"/>
    <property type="match status" value="1"/>
</dbReference>
<sequence>MNDVGSSADNNYSSVNGVNSGISVAANRSVNVLFSAQALPFDISTSGRYRYADLTITFNRAVTNPVLHFTGLGGQYGTLGFSGEFDLISTGVTLSKLNGSDALTVNATQVLNNASTITAATGTGGASGSVLVTTPSSGVTTLVFRVYLRGDGGGTTWHPQPGASNDTQHIGERWLIGVSSLTPAADVVTALTGPALASAGNRVIYTTTTTNNGPEAAPNVVPTLTLTPGLPAANVTLPAGASYDATSGVVTFAATASLASGASVSNTVVFTMPASGNVAGRVASTSNTLDNTPANNNGTAANANVTTVQTAPSCQPSFLDNSTASNGLTAEYYPTTFYQEVGFNENAITFFQRTSPQRRNDQTLNYTTNDSWPVTVFAAGTTTNPDNFSARYRGSINIPVTGSYTFYLTSDDASYMWLDGNALASVPNASNATINNGGAHSIQERSATVTLTAGLHDVLILYAEQGGDNNLRWEYASAAAGLARQVVPASVLCAGPAATNAPPVANNVTNATVAPNSTANALSPNLSGTDTDGSLAYYNIVTLPTSGTLSLNGVAVVAGQAISPAQLNQLTFTPTSGYTGNATFTYAATDNAGRTSQTVTYTIPVFSVISGTIFEDVNYGGGAGRTYAAANTSATASGFTSGAIRRPGATVELYNASGALVATTTTNATGAYTFNVAPATYTVRVVNSTVTSARPGSVAGLLPVQTLANAATDRVGGEAPEKQDAAANTGSQTLAALTSGTLTPQSITSITVPNAGTSNVDFGFNFDVVTNTNNAGQGSLRQFILNSNALTNANLAQSGQTAGKETSIFMIPTNSATTGLRAGLVSGLTNGVAVIRPTAELPTITDANTSIDGTTQTTNVGNTNTAVLGTGGTVGTDGLTLDRVNGPEVQLVGTRAFNGLTTSATNAAFRGLSIYGFVSGISVAANAANVLIEQNVIGTSATSFTDPGNARTTEQGVALNSSDNGIIRNNLIAFNGGMGIWALGNNNDGSNNNSITNNEIRGNAQEVIIDPEGLVFDGLELQGLSTGNTVSGNLITANLGHGIDSFGNAIGGNTISGNTISNNGQGVAQGTGAEGSGLRVYGANNATTISKNVLTGNNGSGVLVMSTARQVNISQNSMSGNTRLGIDLLSTTEANTAANTYNGLTGTTTNVTLNDDGDGDTGGNGLTNMPVITTATIRNGNLLLTGFSRPGATLEFFIANVGTSTGVGNTNFGQGQTYLFTRTEGTNDLDATTDNYSGNINGFNQGAETGQNRFSYSVPLSSLTAAQQTALTANGVRLTATATQVALVNGNQGTSEFSGNAPLINAPVAVNDFATTTPGTAVTLTVTNNDQNSIDPATVALSGQVAGSTTSVTVTGGTFQFLSNGQVRFTPAAGFTGIATVPYTVNNTSGVPSNTAYISVEVKGTTFNLATTVTGPASVNAGATATYSVVSSNPGSVAATGVTETVQLPAGLATTGFTVGGSTGTLSNGVITFPTGSYNQNTGLLTLNIGNLAANTGSVTTAVAFPAPGSNPLTVTASISGNGGTETTTTDNTALVTTTVVPRYDATTAITGPASVTAGNEVTYTVVTRNVATGTNPNSVSPAANVEQTVTLPGNITGIYASNGGTVSFSSTNNTTTVTFPVIDLLMPGQTQVNTISFVAPTSSFAAPIATVTSGPSGNNANDLNSPTVGTNNNTAQLNGAAAGSTVTVTAGTGPATNVYTSISATNTNVAPGGNIDLTIVASNAGPVAAAGVQQTVSLPTGLTFTTLGGGTYNPNTGVLTFPALTSSLAVGASQTYTVAFNAPQQGTVLATATVTTTSPELTASDNVAQTRVTVTPLADVATTLAGPTSALPGQLLTYTVTTANNGQAPASNVVERVQLPAGLTDVMLNNVTASSTVYNATTGILTISYVDALSMGFSQTNTITFSAPSSMASFSAVASVSTSTSETAIANNTATVTTTVTPAADVIVSATAPASAVVGNQVLYVVSTTNNGAAAATGVVPTLQLPAGLGATNVTFPAGSGTGTYDNTTGLVTFPTMSTLPSGSSIANEVAVVMPDVAQLNGVARVTTTSYDTNLDNNYASVATTPAAATATTADLRVVSFTPATATVNAGANTTLTATFSNAGTGTATNVVPQIVLIPGLSNVSAGAGTYNGTTGIVTFPAVTSVASGATVPGTYSVSFAAPASGPVNAVASVTSATSDGVLANNTALATVNVTSQANATTSVSGPVSAAPGSKVTYAVTTSNLGTSPATTVVQTVTVPNTVTDLTFPAGSTTTVSGSNIVITFPTVASLAAGSVNAVTNYVSFTTPATATSVTVAGAVTSSIDTNPNNNSASVTTIANRAPVAYNVVNSLQSPEGNTATSALFISPLAAADADGNTTLTYRVTELPAAATGTLYLADGVTPVTTATVLTATQASQLRFLPATGFVGNAIFSYTAVDNATVPATSNVAQYTIQVGSDVNSAYAATPTKGIGGSGPYQNGDVLTYIIDTNGARYVTPATGGSALVYNATTGALLAGASNGLASTGTNAVVAGSSSLTAAQLDALGIGLNPATGQLFVADRTKLRSGTYSVSITTTDVNGGTNTVVETFGIGVNPLPVELVAFSVQRVQQNAVLSWSTASEKNNAYFVVERSFDGSAFTAVGRVAGQGSTSQAHVYGLVDAKVPHTGTVYYRLRQVDQDGTESLSPVRTVVFTGEVVAQAPTLYPNPTTTRTTLDLRGLAAGSYQVSVVDMAGRTVASYSVSGGLESSLDVQQLPVGTYVVLVQGTNGRHVLRLVKQ</sequence>
<dbReference type="InterPro" id="IPR026444">
    <property type="entry name" value="Secre_tail"/>
</dbReference>
<dbReference type="InterPro" id="IPR039448">
    <property type="entry name" value="Beta_helix"/>
</dbReference>
<dbReference type="InterPro" id="IPR037524">
    <property type="entry name" value="PA14/GLEYA"/>
</dbReference>
<proteinExistence type="predicted"/>
<dbReference type="Pfam" id="PF13229">
    <property type="entry name" value="Beta_helix"/>
    <property type="match status" value="1"/>
</dbReference>
<reference evidence="3 4" key="1">
    <citation type="submission" date="2022-04" db="EMBL/GenBank/DDBJ databases">
        <title>Hymenobacter sp. isolated from the air.</title>
        <authorList>
            <person name="Won M."/>
            <person name="Lee C.-M."/>
            <person name="Woen H.-Y."/>
            <person name="Kwon S.-W."/>
        </authorList>
    </citation>
    <scope>NUCLEOTIDE SEQUENCE [LARGE SCALE GENOMIC DNA]</scope>
    <source>
        <strain evidence="4">5413 J-13</strain>
    </source>
</reference>
<dbReference type="SUPFAM" id="SSF56988">
    <property type="entry name" value="Anthrax protective antigen"/>
    <property type="match status" value="1"/>
</dbReference>
<protein>
    <submittedName>
        <fullName evidence="3">Right-handed parallel beta-helix repeat-containing protein</fullName>
    </submittedName>
</protein>
<gene>
    <name evidence="3" type="ORF">MUN82_16745</name>
</gene>